<dbReference type="AlphaFoldDB" id="A0A2P2Q1S5"/>
<name>A0A2P2Q1S5_RHIMU</name>
<sequence length="21" mass="2549">MQYKQINFFFLLLTLLSTSLQ</sequence>
<reference evidence="1" key="1">
    <citation type="submission" date="2018-02" db="EMBL/GenBank/DDBJ databases">
        <title>Rhizophora mucronata_Transcriptome.</title>
        <authorList>
            <person name="Meera S.P."/>
            <person name="Sreeshan A."/>
            <person name="Augustine A."/>
        </authorList>
    </citation>
    <scope>NUCLEOTIDE SEQUENCE</scope>
    <source>
        <tissue evidence="1">Leaf</tissue>
    </source>
</reference>
<protein>
    <submittedName>
        <fullName evidence="1">Uncharacterized protein</fullName>
    </submittedName>
</protein>
<dbReference type="EMBL" id="GGEC01080431">
    <property type="protein sequence ID" value="MBX60915.1"/>
    <property type="molecule type" value="Transcribed_RNA"/>
</dbReference>
<accession>A0A2P2Q1S5</accession>
<organism evidence="1">
    <name type="scientific">Rhizophora mucronata</name>
    <name type="common">Asiatic mangrove</name>
    <dbReference type="NCBI Taxonomy" id="61149"/>
    <lineage>
        <taxon>Eukaryota</taxon>
        <taxon>Viridiplantae</taxon>
        <taxon>Streptophyta</taxon>
        <taxon>Embryophyta</taxon>
        <taxon>Tracheophyta</taxon>
        <taxon>Spermatophyta</taxon>
        <taxon>Magnoliopsida</taxon>
        <taxon>eudicotyledons</taxon>
        <taxon>Gunneridae</taxon>
        <taxon>Pentapetalae</taxon>
        <taxon>rosids</taxon>
        <taxon>fabids</taxon>
        <taxon>Malpighiales</taxon>
        <taxon>Rhizophoraceae</taxon>
        <taxon>Rhizophora</taxon>
    </lineage>
</organism>
<evidence type="ECO:0000313" key="1">
    <source>
        <dbReference type="EMBL" id="MBX60915.1"/>
    </source>
</evidence>
<proteinExistence type="predicted"/>